<proteinExistence type="predicted"/>
<accession>A0A941FIB2</accession>
<name>A0A941FIB2_9BACI</name>
<gene>
    <name evidence="2" type="ORF">KEH51_17285</name>
</gene>
<dbReference type="GO" id="GO:0008610">
    <property type="term" value="P:lipid biosynthetic process"/>
    <property type="evidence" value="ECO:0007669"/>
    <property type="project" value="UniProtKB-ARBA"/>
</dbReference>
<dbReference type="InterPro" id="IPR023213">
    <property type="entry name" value="CAT-like_dom_sf"/>
</dbReference>
<dbReference type="AlphaFoldDB" id="A0A941FIB2"/>
<organism evidence="2 3">
    <name type="scientific">Peribacillus frigoritolerans</name>
    <dbReference type="NCBI Taxonomy" id="450367"/>
    <lineage>
        <taxon>Bacteria</taxon>
        <taxon>Bacillati</taxon>
        <taxon>Bacillota</taxon>
        <taxon>Bacilli</taxon>
        <taxon>Bacillales</taxon>
        <taxon>Bacillaceae</taxon>
        <taxon>Peribacillus</taxon>
    </lineage>
</organism>
<sequence length="70" mass="8408">MKLVKLSEKDFVLFVNLHHFVFDGWSVSIFLDEWLSFYDSEVNEKELILGNDFKQYKDFALEQKTGWKIT</sequence>
<evidence type="ECO:0000313" key="2">
    <source>
        <dbReference type="EMBL" id="MBR8645313.1"/>
    </source>
</evidence>
<reference evidence="2" key="1">
    <citation type="submission" date="2021-04" db="EMBL/GenBank/DDBJ databases">
        <title>Whole genome sequencing of Enterococci isolates from hospitalized patients.</title>
        <authorList>
            <person name="Ogoti B.M."/>
            <person name="Onyambu F.G."/>
        </authorList>
    </citation>
    <scope>NUCLEOTIDE SEQUENCE</scope>
    <source>
        <strain evidence="2">242</strain>
    </source>
</reference>
<protein>
    <recommendedName>
        <fullName evidence="1">Condensation domain-containing protein</fullName>
    </recommendedName>
</protein>
<dbReference type="SUPFAM" id="SSF52777">
    <property type="entry name" value="CoA-dependent acyltransferases"/>
    <property type="match status" value="1"/>
</dbReference>
<dbReference type="EMBL" id="JAGTPW010000031">
    <property type="protein sequence ID" value="MBR8645313.1"/>
    <property type="molecule type" value="Genomic_DNA"/>
</dbReference>
<dbReference type="Gene3D" id="3.30.559.10">
    <property type="entry name" value="Chloramphenicol acetyltransferase-like domain"/>
    <property type="match status" value="1"/>
</dbReference>
<feature type="domain" description="Condensation" evidence="1">
    <location>
        <begin position="2"/>
        <end position="64"/>
    </location>
</feature>
<dbReference type="Proteomes" id="UP000680045">
    <property type="component" value="Unassembled WGS sequence"/>
</dbReference>
<dbReference type="GO" id="GO:0003824">
    <property type="term" value="F:catalytic activity"/>
    <property type="evidence" value="ECO:0007669"/>
    <property type="project" value="InterPro"/>
</dbReference>
<evidence type="ECO:0000259" key="1">
    <source>
        <dbReference type="Pfam" id="PF00668"/>
    </source>
</evidence>
<evidence type="ECO:0000313" key="3">
    <source>
        <dbReference type="Proteomes" id="UP000680045"/>
    </source>
</evidence>
<dbReference type="Pfam" id="PF00668">
    <property type="entry name" value="Condensation"/>
    <property type="match status" value="1"/>
</dbReference>
<dbReference type="InterPro" id="IPR001242">
    <property type="entry name" value="Condensation_dom"/>
</dbReference>
<comment type="caution">
    <text evidence="2">The sequence shown here is derived from an EMBL/GenBank/DDBJ whole genome shotgun (WGS) entry which is preliminary data.</text>
</comment>